<evidence type="ECO:0000256" key="2">
    <source>
        <dbReference type="ARBA" id="ARBA00022448"/>
    </source>
</evidence>
<dbReference type="Gene3D" id="1.10.3860.10">
    <property type="entry name" value="Sodium:dicarboxylate symporter"/>
    <property type="match status" value="1"/>
</dbReference>
<dbReference type="InterPro" id="IPR036458">
    <property type="entry name" value="Na:dicarbo_symporter_sf"/>
</dbReference>
<organism evidence="7 8">
    <name type="scientific">Sphingomonas hominis</name>
    <dbReference type="NCBI Taxonomy" id="2741495"/>
    <lineage>
        <taxon>Bacteria</taxon>
        <taxon>Pseudomonadati</taxon>
        <taxon>Pseudomonadota</taxon>
        <taxon>Alphaproteobacteria</taxon>
        <taxon>Sphingomonadales</taxon>
        <taxon>Sphingomonadaceae</taxon>
        <taxon>Sphingomonas</taxon>
    </lineage>
</organism>
<feature type="transmembrane region" description="Helical" evidence="6">
    <location>
        <begin position="96"/>
        <end position="114"/>
    </location>
</feature>
<keyword evidence="3 6" id="KW-0812">Transmembrane</keyword>
<evidence type="ECO:0000313" key="7">
    <source>
        <dbReference type="EMBL" id="NTS65515.1"/>
    </source>
</evidence>
<dbReference type="EMBL" id="JABULH010000003">
    <property type="protein sequence ID" value="NTS65515.1"/>
    <property type="molecule type" value="Genomic_DNA"/>
</dbReference>
<evidence type="ECO:0000313" key="8">
    <source>
        <dbReference type="Proteomes" id="UP000621447"/>
    </source>
</evidence>
<sequence length="120" mass="13209">MLPVTSPAPMADPTTMRLPHKPWYAELDLQVLAAVLLGVLLAHFYPQTGEAMKPIGYAFIKLVKMIIAPVIFLTIVTEIAGMRDLGPVGRVGTKAFAYSLFFSTLALFVAILFGRANMRW</sequence>
<evidence type="ECO:0000256" key="1">
    <source>
        <dbReference type="ARBA" id="ARBA00004141"/>
    </source>
</evidence>
<keyword evidence="4 6" id="KW-1133">Transmembrane helix</keyword>
<gene>
    <name evidence="7" type="ORF">HRV97_10115</name>
</gene>
<feature type="transmembrane region" description="Helical" evidence="6">
    <location>
        <begin position="23"/>
        <end position="45"/>
    </location>
</feature>
<dbReference type="Pfam" id="PF00375">
    <property type="entry name" value="SDF"/>
    <property type="match status" value="1"/>
</dbReference>
<evidence type="ECO:0000256" key="3">
    <source>
        <dbReference type="ARBA" id="ARBA00022692"/>
    </source>
</evidence>
<dbReference type="Proteomes" id="UP000621447">
    <property type="component" value="Unassembled WGS sequence"/>
</dbReference>
<dbReference type="InterPro" id="IPR001991">
    <property type="entry name" value="Na-dicarboxylate_symporter"/>
</dbReference>
<proteinExistence type="predicted"/>
<keyword evidence="5 6" id="KW-0472">Membrane</keyword>
<keyword evidence="8" id="KW-1185">Reference proteome</keyword>
<protein>
    <submittedName>
        <fullName evidence="7">Cation:dicarboxylase symporter family transporter</fullName>
    </submittedName>
</protein>
<reference evidence="7 8" key="1">
    <citation type="submission" date="2020-06" db="EMBL/GenBank/DDBJ databases">
        <title>Sphingomonas hominis sp. nov., a member of the Sphingomonas, isolated from the hair of a 22-year-old girl.</title>
        <authorList>
            <person name="Zhang D.-F."/>
            <person name="Cui X.-W."/>
        </authorList>
    </citation>
    <scope>NUCLEOTIDE SEQUENCE [LARGE SCALE GENOMIC DNA]</scope>
    <source>
        <strain evidence="7 8">HHU CXW</strain>
    </source>
</reference>
<evidence type="ECO:0000256" key="4">
    <source>
        <dbReference type="ARBA" id="ARBA00022989"/>
    </source>
</evidence>
<keyword evidence="2" id="KW-0813">Transport</keyword>
<name>A0ABX2JNV7_9SPHN</name>
<feature type="transmembrane region" description="Helical" evidence="6">
    <location>
        <begin position="57"/>
        <end position="76"/>
    </location>
</feature>
<evidence type="ECO:0000256" key="6">
    <source>
        <dbReference type="SAM" id="Phobius"/>
    </source>
</evidence>
<accession>A0ABX2JNV7</accession>
<dbReference type="SUPFAM" id="SSF118215">
    <property type="entry name" value="Proton glutamate symport protein"/>
    <property type="match status" value="1"/>
</dbReference>
<evidence type="ECO:0000256" key="5">
    <source>
        <dbReference type="ARBA" id="ARBA00023136"/>
    </source>
</evidence>
<dbReference type="PANTHER" id="PTHR42865:SF1">
    <property type="entry name" value="AEROBIC C4-DICARBOXYLATE TRANSPORT PROTEIN"/>
    <property type="match status" value="1"/>
</dbReference>
<comment type="subcellular location">
    <subcellularLocation>
        <location evidence="1">Membrane</location>
        <topology evidence="1">Multi-pass membrane protein</topology>
    </subcellularLocation>
</comment>
<comment type="caution">
    <text evidence="7">The sequence shown here is derived from an EMBL/GenBank/DDBJ whole genome shotgun (WGS) entry which is preliminary data.</text>
</comment>
<dbReference type="PANTHER" id="PTHR42865">
    <property type="entry name" value="PROTON/GLUTAMATE-ASPARTATE SYMPORTER"/>
    <property type="match status" value="1"/>
</dbReference>